<keyword evidence="11" id="KW-1185">Reference proteome</keyword>
<evidence type="ECO:0000313" key="12">
    <source>
        <dbReference type="Proteomes" id="UP000095384"/>
    </source>
</evidence>
<dbReference type="Proteomes" id="UP000324325">
    <property type="component" value="Unassembled WGS sequence"/>
</dbReference>
<feature type="binding site" evidence="2">
    <location>
        <position position="173"/>
    </location>
    <ligand>
        <name>Zn(2+)</name>
        <dbReference type="ChEBI" id="CHEBI:29105"/>
    </ligand>
</feature>
<dbReference type="AlphaFoldDB" id="A0A0M6WF98"/>
<feature type="binding site" evidence="2">
    <location>
        <position position="204"/>
    </location>
    <ligand>
        <name>Zn(2+)</name>
        <dbReference type="ChEBI" id="CHEBI:29105"/>
    </ligand>
</feature>
<reference evidence="6" key="7">
    <citation type="submission" date="2021-10" db="EMBL/GenBank/DDBJ databases">
        <title>Collection of gut derived symbiotic bacterial strains cultured from healthy donors.</title>
        <authorList>
            <person name="Lin H."/>
            <person name="Littmann E."/>
            <person name="Kohout C."/>
            <person name="Pamer E.G."/>
        </authorList>
    </citation>
    <scope>NUCLEOTIDE SEQUENCE</scope>
    <source>
        <strain evidence="7">DFI.7.28A</strain>
        <strain evidence="6">DFI.9.42</strain>
    </source>
</reference>
<protein>
    <submittedName>
        <fullName evidence="6">Sir2 silent information regulator family NAD-dependent deacetylase</fullName>
    </submittedName>
</protein>
<dbReference type="EMBL" id="JAAIMP010000001">
    <property type="protein sequence ID" value="NSC75902.1"/>
    <property type="molecule type" value="Genomic_DNA"/>
</dbReference>
<organism evidence="4 11">
    <name type="scientific">Agathobacter rectalis</name>
    <dbReference type="NCBI Taxonomy" id="39491"/>
    <lineage>
        <taxon>Bacteria</taxon>
        <taxon>Bacillati</taxon>
        <taxon>Bacillota</taxon>
        <taxon>Clostridia</taxon>
        <taxon>Lachnospirales</taxon>
        <taxon>Lachnospiraceae</taxon>
        <taxon>Agathobacter</taxon>
    </lineage>
</organism>
<reference evidence="13 14" key="3">
    <citation type="submission" date="2019-08" db="EMBL/GenBank/DDBJ databases">
        <authorList>
            <person name="Duncan S."/>
            <person name="Walker A."/>
        </authorList>
    </citation>
    <scope>NUCLEOTIDE SEQUENCE [LARGE SCALE GENOMIC DNA]</scope>
    <source>
        <strain evidence="9 13">L2-21</strain>
        <strain evidence="10 14">T3WBe13</strain>
    </source>
</reference>
<reference evidence="8" key="5">
    <citation type="journal article" date="2020" name="Cell Host Microbe">
        <title>Functional and Genomic Variation between Human-Derived Isolates of Lachnospiraceae Reveals Inter- and Intra-Species Diversity.</title>
        <authorList>
            <person name="Sorbara M.T."/>
            <person name="Littmann E.R."/>
            <person name="Fontana E."/>
            <person name="Moody T.U."/>
            <person name="Kohout C.E."/>
            <person name="Gjonbalaj M."/>
            <person name="Eaton V."/>
            <person name="Seok R."/>
            <person name="Leiner I.M."/>
            <person name="Pamer E.G."/>
        </authorList>
    </citation>
    <scope>NUCLEOTIDE SEQUENCE</scope>
    <source>
        <strain evidence="8">MSK.16.45</strain>
    </source>
</reference>
<dbReference type="InterPro" id="IPR029035">
    <property type="entry name" value="DHS-like_NAD/FAD-binding_dom"/>
</dbReference>
<dbReference type="SUPFAM" id="SSF52467">
    <property type="entry name" value="DHS-like NAD/FAD-binding domain"/>
    <property type="match status" value="1"/>
</dbReference>
<evidence type="ECO:0000313" key="11">
    <source>
        <dbReference type="Proteomes" id="UP000049472"/>
    </source>
</evidence>
<dbReference type="EMBL" id="CVRQ01000009">
    <property type="protein sequence ID" value="CRL33727.1"/>
    <property type="molecule type" value="Genomic_DNA"/>
</dbReference>
<dbReference type="Proteomes" id="UP000049472">
    <property type="component" value="Unassembled WGS sequence"/>
</dbReference>
<dbReference type="EMBL" id="CYYW01000002">
    <property type="protein sequence ID" value="CUN48801.1"/>
    <property type="molecule type" value="Genomic_DNA"/>
</dbReference>
<evidence type="ECO:0000313" key="9">
    <source>
        <dbReference type="EMBL" id="TYL58466.1"/>
    </source>
</evidence>
<evidence type="ECO:0000313" key="10">
    <source>
        <dbReference type="EMBL" id="TYL60425.1"/>
    </source>
</evidence>
<sequence length="314" mass="36301">MIFKKIRKGHVDWRNFLCGTPANDYIFQKDTYEYRIDRAVEYIRNADCILIGAGAGASTAAGISMGGKRFTDNFAEFIEKYGSRYMTDMYAAGFYPFPTEEAKWGYWSKAALLNRFDLPALPLYKELYDIVKRKEYFVLTTNVDHQFYKAGFDENRIFATQGDYGKIQCQKACHPKTYDAQEVFRKMDEARKECLIPSELVPKCPVCGGRMEMNLRCDNYFVEDEAWHEAADRYADFLKQNRNKKVVLLELGVGFNTPIIIRFPFEKMVRENSSYSLIRLNMDEAVVPESFGKRAIGIEGDMERAITDIRGQVL</sequence>
<keyword evidence="1" id="KW-0520">NAD</keyword>
<feature type="binding site" evidence="2">
    <location>
        <position position="207"/>
    </location>
    <ligand>
        <name>Zn(2+)</name>
        <dbReference type="ChEBI" id="CHEBI:29105"/>
    </ligand>
</feature>
<dbReference type="EMBL" id="JAJCJK010000002">
    <property type="protein sequence ID" value="MCB6937170.1"/>
    <property type="molecule type" value="Genomic_DNA"/>
</dbReference>
<dbReference type="Proteomes" id="UP001193756">
    <property type="component" value="Unassembled WGS sequence"/>
</dbReference>
<reference evidence="8" key="6">
    <citation type="submission" date="2020-02" db="EMBL/GenBank/DDBJ databases">
        <authorList>
            <person name="Littmann E."/>
            <person name="Sorbara M."/>
        </authorList>
    </citation>
    <scope>NUCLEOTIDE SEQUENCE</scope>
    <source>
        <strain evidence="8">MSK.16.45</strain>
    </source>
</reference>
<dbReference type="Proteomes" id="UP000095384">
    <property type="component" value="Unassembled WGS sequence"/>
</dbReference>
<feature type="domain" description="Deacetylase sirtuin-type" evidence="3">
    <location>
        <begin position="29"/>
        <end position="314"/>
    </location>
</feature>
<evidence type="ECO:0000313" key="14">
    <source>
        <dbReference type="Proteomes" id="UP000324327"/>
    </source>
</evidence>
<dbReference type="Gene3D" id="3.40.50.1220">
    <property type="entry name" value="TPP-binding domain"/>
    <property type="match status" value="1"/>
</dbReference>
<name>A0A0M6WF98_9FIRM</name>
<keyword evidence="2" id="KW-0479">Metal-binding</keyword>
<evidence type="ECO:0000313" key="4">
    <source>
        <dbReference type="EMBL" id="CRL33727.1"/>
    </source>
</evidence>
<evidence type="ECO:0000313" key="7">
    <source>
        <dbReference type="EMBL" id="MCB6961113.1"/>
    </source>
</evidence>
<feature type="binding site" evidence="2">
    <location>
        <position position="169"/>
    </location>
    <ligand>
        <name>Zn(2+)</name>
        <dbReference type="ChEBI" id="CHEBI:29105"/>
    </ligand>
</feature>
<dbReference type="RefSeq" id="WP_015515669.1">
    <property type="nucleotide sequence ID" value="NZ_AP031452.1"/>
</dbReference>
<keyword evidence="2" id="KW-0862">Zinc</keyword>
<reference evidence="13 14" key="4">
    <citation type="submission" date="2019-09" db="EMBL/GenBank/DDBJ databases">
        <title>Strain-level analysis of Eubacterium rectale using genomes from metagenomes.</title>
        <authorList>
            <person name="Karcher N."/>
            <person name="Segata N."/>
        </authorList>
    </citation>
    <scope>NUCLEOTIDE SEQUENCE [LARGE SCALE GENOMIC DNA]</scope>
    <source>
        <strain evidence="9 13">L2-21</strain>
        <strain evidence="10 14">T3WBe13</strain>
    </source>
</reference>
<evidence type="ECO:0000313" key="5">
    <source>
        <dbReference type="EMBL" id="CUN48801.1"/>
    </source>
</evidence>
<evidence type="ECO:0000256" key="1">
    <source>
        <dbReference type="ARBA" id="ARBA00023027"/>
    </source>
</evidence>
<dbReference type="GO" id="GO:0046872">
    <property type="term" value="F:metal ion binding"/>
    <property type="evidence" value="ECO:0007669"/>
    <property type="project" value="UniProtKB-KW"/>
</dbReference>
<evidence type="ECO:0000256" key="2">
    <source>
        <dbReference type="PROSITE-ProRule" id="PRU00236"/>
    </source>
</evidence>
<dbReference type="InterPro" id="IPR026590">
    <property type="entry name" value="Ssirtuin_cat_dom"/>
</dbReference>
<dbReference type="Proteomes" id="UP001197684">
    <property type="component" value="Unassembled WGS sequence"/>
</dbReference>
<evidence type="ECO:0000259" key="3">
    <source>
        <dbReference type="PROSITE" id="PS50305"/>
    </source>
</evidence>
<evidence type="ECO:0000313" key="6">
    <source>
        <dbReference type="EMBL" id="MCB6937170.1"/>
    </source>
</evidence>
<comment type="caution">
    <text evidence="2">Lacks conserved residue(s) required for the propagation of feature annotation.</text>
</comment>
<gene>
    <name evidence="5" type="ORF">ERS852417_00402</name>
    <name evidence="10" type="ORF">FYL31_06685</name>
    <name evidence="9" type="ORF">FYL37_06590</name>
    <name evidence="8" type="ORF">G4312_01060</name>
    <name evidence="6" type="ORF">LIZ56_01910</name>
    <name evidence="7" type="ORF">LIZ82_09475</name>
    <name evidence="4" type="ORF">T1815_06481</name>
</gene>
<evidence type="ECO:0000313" key="8">
    <source>
        <dbReference type="EMBL" id="NSC75902.1"/>
    </source>
</evidence>
<accession>A0A0M6WF98</accession>
<reference evidence="4" key="2">
    <citation type="submission" date="2015-05" db="EMBL/GenBank/DDBJ databases">
        <authorList>
            <person name="Wang D.B."/>
            <person name="Wang M."/>
        </authorList>
    </citation>
    <scope>NUCLEOTIDE SEQUENCE [LARGE SCALE GENOMIC DNA]</scope>
    <source>
        <strain evidence="4">T1-815</strain>
    </source>
</reference>
<proteinExistence type="predicted"/>
<dbReference type="Proteomes" id="UP000324327">
    <property type="component" value="Unassembled WGS sequence"/>
</dbReference>
<reference evidence="11" key="1">
    <citation type="submission" date="2015-05" db="EMBL/GenBank/DDBJ databases">
        <authorList>
            <consortium name="Pathogen Informatics"/>
        </authorList>
    </citation>
    <scope>NUCLEOTIDE SEQUENCE [LARGE SCALE GENOMIC DNA]</scope>
    <source>
        <strain evidence="5 12">2789STDY5608860</strain>
        <strain evidence="11">T1-815</strain>
    </source>
</reference>
<dbReference type="EMBL" id="VSTG01000006">
    <property type="protein sequence ID" value="TYL58466.1"/>
    <property type="molecule type" value="Genomic_DNA"/>
</dbReference>
<dbReference type="PROSITE" id="PS50305">
    <property type="entry name" value="SIRTUIN"/>
    <property type="match status" value="1"/>
</dbReference>
<dbReference type="EMBL" id="JAJCJQ010000012">
    <property type="protein sequence ID" value="MCB6961113.1"/>
    <property type="molecule type" value="Genomic_DNA"/>
</dbReference>
<dbReference type="EMBL" id="VSTF01000005">
    <property type="protein sequence ID" value="TYL60425.1"/>
    <property type="molecule type" value="Genomic_DNA"/>
</dbReference>
<dbReference type="Proteomes" id="UP001197741">
    <property type="component" value="Unassembled WGS sequence"/>
</dbReference>
<evidence type="ECO:0000313" key="13">
    <source>
        <dbReference type="Proteomes" id="UP000324325"/>
    </source>
</evidence>